<gene>
    <name evidence="3" type="ORF">PPG34_10180</name>
</gene>
<dbReference type="InterPro" id="IPR019734">
    <property type="entry name" value="TPR_rpt"/>
</dbReference>
<dbReference type="PROSITE" id="PS50005">
    <property type="entry name" value="TPR"/>
    <property type="match status" value="1"/>
</dbReference>
<dbReference type="Gene3D" id="1.25.40.10">
    <property type="entry name" value="Tetratricopeptide repeat domain"/>
    <property type="match status" value="1"/>
</dbReference>
<keyword evidence="4" id="KW-1185">Reference proteome</keyword>
<evidence type="ECO:0000256" key="1">
    <source>
        <dbReference type="PROSITE-ProRule" id="PRU00339"/>
    </source>
</evidence>
<name>A0ABU3K8E7_9BACT</name>
<dbReference type="EMBL" id="JAQOUE010000001">
    <property type="protein sequence ID" value="MDT7042719.1"/>
    <property type="molecule type" value="Genomic_DNA"/>
</dbReference>
<feature type="signal peptide" evidence="2">
    <location>
        <begin position="1"/>
        <end position="27"/>
    </location>
</feature>
<feature type="chain" id="PRO_5046471859" evidence="2">
    <location>
        <begin position="28"/>
        <end position="124"/>
    </location>
</feature>
<proteinExistence type="predicted"/>
<protein>
    <submittedName>
        <fullName evidence="3">Tetratricopeptide repeat protein</fullName>
    </submittedName>
</protein>
<comment type="caution">
    <text evidence="3">The sequence shown here is derived from an EMBL/GenBank/DDBJ whole genome shotgun (WGS) entry which is preliminary data.</text>
</comment>
<keyword evidence="1" id="KW-0802">TPR repeat</keyword>
<evidence type="ECO:0000313" key="3">
    <source>
        <dbReference type="EMBL" id="MDT7042719.1"/>
    </source>
</evidence>
<reference evidence="3 4" key="1">
    <citation type="journal article" date="2023" name="ISME J.">
        <title>Cultivation and genomic characterization of novel and ubiquitous marine nitrite-oxidizing bacteria from the Nitrospirales.</title>
        <authorList>
            <person name="Mueller A.J."/>
            <person name="Daebeler A."/>
            <person name="Herbold C.W."/>
            <person name="Kirkegaard R.H."/>
            <person name="Daims H."/>
        </authorList>
    </citation>
    <scope>NUCLEOTIDE SEQUENCE [LARGE SCALE GENOMIC DNA]</scope>
    <source>
        <strain evidence="3 4">EB</strain>
    </source>
</reference>
<evidence type="ECO:0000313" key="4">
    <source>
        <dbReference type="Proteomes" id="UP001250932"/>
    </source>
</evidence>
<organism evidence="3 4">
    <name type="scientific">Candidatus Nitronereus thalassa</name>
    <dbReference type="NCBI Taxonomy" id="3020898"/>
    <lineage>
        <taxon>Bacteria</taxon>
        <taxon>Pseudomonadati</taxon>
        <taxon>Nitrospirota</taxon>
        <taxon>Nitrospiria</taxon>
        <taxon>Nitrospirales</taxon>
        <taxon>Nitrospiraceae</taxon>
        <taxon>Candidatus Nitronereus</taxon>
    </lineage>
</organism>
<dbReference type="InterPro" id="IPR011990">
    <property type="entry name" value="TPR-like_helical_dom_sf"/>
</dbReference>
<dbReference type="Pfam" id="PF13424">
    <property type="entry name" value="TPR_12"/>
    <property type="match status" value="1"/>
</dbReference>
<dbReference type="SMART" id="SM00028">
    <property type="entry name" value="TPR"/>
    <property type="match status" value="2"/>
</dbReference>
<feature type="repeat" description="TPR" evidence="1">
    <location>
        <begin position="38"/>
        <end position="71"/>
    </location>
</feature>
<keyword evidence="2" id="KW-0732">Signal</keyword>
<dbReference type="RefSeq" id="WP_313833166.1">
    <property type="nucleotide sequence ID" value="NZ_JAQOUE010000001.1"/>
</dbReference>
<dbReference type="SUPFAM" id="SSF48452">
    <property type="entry name" value="TPR-like"/>
    <property type="match status" value="1"/>
</dbReference>
<dbReference type="Proteomes" id="UP001250932">
    <property type="component" value="Unassembled WGS sequence"/>
</dbReference>
<accession>A0ABU3K8E7</accession>
<sequence length="124" mass="13504">MKNSTKLITICILYLAIGSALNSSVMAQAIKPLSGTKGAEAVNNGVQHFNQGNMDNALSKFQQALTQNPRSGVAHYNLALTYSRLGRSDLAAKHFQQASEFGRGNPFIQNSSILKQHTQKQTKK</sequence>
<evidence type="ECO:0000256" key="2">
    <source>
        <dbReference type="SAM" id="SignalP"/>
    </source>
</evidence>